<evidence type="ECO:0000256" key="1">
    <source>
        <dbReference type="SAM" id="MobiDB-lite"/>
    </source>
</evidence>
<dbReference type="OrthoDB" id="3267800at2759"/>
<sequence>MAAGTVNGVASNKPTDSVSPLDEGKPRQGVPLTDNPNPSSGWLPAVDDQPATKGTDPSAPVDTEGKLHRTSSILRKPSRGAKSQREGRARAGSIATAESTGQRSLFTNADGAPLPGSAFLSGAGTVGPGTAAVPDESLQLRATAAGEALSPKQRSKVQKSEVNEGKRLSKVIRAEAVLEKQSLQSGIRELSEIQRIQKEAAKASWIGKQSREAKLHAMHSKAVAQNYKDEEAFLAARAKYETSLAEITSLGEALEIIRSSASTTTGRMQDKVTEIDALRTMYGVDERERAVKVDQLSGRSSGRRSGWFHR</sequence>
<feature type="region of interest" description="Disordered" evidence="1">
    <location>
        <begin position="1"/>
        <end position="165"/>
    </location>
</feature>
<evidence type="ECO:0000313" key="3">
    <source>
        <dbReference type="Proteomes" id="UP000054144"/>
    </source>
</evidence>
<keyword evidence="3" id="KW-1185">Reference proteome</keyword>
<dbReference type="AlphaFoldDB" id="A0A0D7APW7"/>
<proteinExistence type="predicted"/>
<feature type="compositionally biased region" description="Polar residues" evidence="1">
    <location>
        <begin position="8"/>
        <end position="18"/>
    </location>
</feature>
<accession>A0A0D7APW7</accession>
<name>A0A0D7APW7_9AGAR</name>
<organism evidence="2 3">
    <name type="scientific">Fistulina hepatica ATCC 64428</name>
    <dbReference type="NCBI Taxonomy" id="1128425"/>
    <lineage>
        <taxon>Eukaryota</taxon>
        <taxon>Fungi</taxon>
        <taxon>Dikarya</taxon>
        <taxon>Basidiomycota</taxon>
        <taxon>Agaricomycotina</taxon>
        <taxon>Agaricomycetes</taxon>
        <taxon>Agaricomycetidae</taxon>
        <taxon>Agaricales</taxon>
        <taxon>Fistulinaceae</taxon>
        <taxon>Fistulina</taxon>
    </lineage>
</organism>
<protein>
    <recommendedName>
        <fullName evidence="4">DNA binding protein Ncp1</fullName>
    </recommendedName>
</protein>
<feature type="compositionally biased region" description="Polar residues" evidence="1">
    <location>
        <begin position="96"/>
        <end position="107"/>
    </location>
</feature>
<evidence type="ECO:0000313" key="2">
    <source>
        <dbReference type="EMBL" id="KIY53617.1"/>
    </source>
</evidence>
<gene>
    <name evidence="2" type="ORF">FISHEDRAFT_32923</name>
</gene>
<dbReference type="Proteomes" id="UP000054144">
    <property type="component" value="Unassembled WGS sequence"/>
</dbReference>
<evidence type="ECO:0008006" key="4">
    <source>
        <dbReference type="Google" id="ProtNLM"/>
    </source>
</evidence>
<dbReference type="EMBL" id="KN881603">
    <property type="protein sequence ID" value="KIY53617.1"/>
    <property type="molecule type" value="Genomic_DNA"/>
</dbReference>
<reference evidence="2 3" key="1">
    <citation type="journal article" date="2015" name="Fungal Genet. Biol.">
        <title>Evolution of novel wood decay mechanisms in Agaricales revealed by the genome sequences of Fistulina hepatica and Cylindrobasidium torrendii.</title>
        <authorList>
            <person name="Floudas D."/>
            <person name="Held B.W."/>
            <person name="Riley R."/>
            <person name="Nagy L.G."/>
            <person name="Koehler G."/>
            <person name="Ransdell A.S."/>
            <person name="Younus H."/>
            <person name="Chow J."/>
            <person name="Chiniquy J."/>
            <person name="Lipzen A."/>
            <person name="Tritt A."/>
            <person name="Sun H."/>
            <person name="Haridas S."/>
            <person name="LaButti K."/>
            <person name="Ohm R.A."/>
            <person name="Kues U."/>
            <person name="Blanchette R.A."/>
            <person name="Grigoriev I.V."/>
            <person name="Minto R.E."/>
            <person name="Hibbett D.S."/>
        </authorList>
    </citation>
    <scope>NUCLEOTIDE SEQUENCE [LARGE SCALE GENOMIC DNA]</scope>
    <source>
        <strain evidence="2 3">ATCC 64428</strain>
    </source>
</reference>